<dbReference type="Proteomes" id="UP000694394">
    <property type="component" value="Chromosome 27"/>
</dbReference>
<evidence type="ECO:0000313" key="1">
    <source>
        <dbReference type="Ensembl" id="ENSMICP00000047171.1"/>
    </source>
</evidence>
<evidence type="ECO:0000313" key="2">
    <source>
        <dbReference type="Proteomes" id="UP000694394"/>
    </source>
</evidence>
<reference evidence="1" key="3">
    <citation type="submission" date="2025-09" db="UniProtKB">
        <authorList>
            <consortium name="Ensembl"/>
        </authorList>
    </citation>
    <scope>IDENTIFICATION</scope>
</reference>
<keyword evidence="2" id="KW-1185">Reference proteome</keyword>
<proteinExistence type="predicted"/>
<protein>
    <submittedName>
        <fullName evidence="1">Uncharacterized protein</fullName>
    </submittedName>
</protein>
<reference evidence="1" key="2">
    <citation type="submission" date="2025-08" db="UniProtKB">
        <authorList>
            <consortium name="Ensembl"/>
        </authorList>
    </citation>
    <scope>IDENTIFICATION</scope>
</reference>
<reference evidence="1" key="1">
    <citation type="submission" date="2016-12" db="EMBL/GenBank/DDBJ databases">
        <title>Mouse lemur reference genome and diversity panel.</title>
        <authorList>
            <person name="Harris R."/>
            <person name="Larsen P."/>
            <person name="Liu Y."/>
            <person name="Hughes D.S."/>
            <person name="Murali S."/>
            <person name="Raveendran M."/>
            <person name="Korchina V."/>
            <person name="Wang M."/>
            <person name="Jhangiani S."/>
            <person name="Bandaranaike D."/>
            <person name="Bellair M."/>
            <person name="Blankenburg K."/>
            <person name="Chao H."/>
            <person name="Dahdouli M."/>
            <person name="Dinh H."/>
            <person name="Doddapaneni H."/>
            <person name="English A."/>
            <person name="Firestine M."/>
            <person name="Gnanaolivu R."/>
            <person name="Gross S."/>
            <person name="Hernandez B."/>
            <person name="Javaid M."/>
            <person name="Jayaseelan J."/>
            <person name="Jones J."/>
            <person name="Khan Z."/>
            <person name="Kovar C."/>
            <person name="Kurapati P."/>
            <person name="Le B."/>
            <person name="Lee S."/>
            <person name="Li M."/>
            <person name="Mathew T."/>
            <person name="Narasimhan A."/>
            <person name="Ngo D."/>
            <person name="Nguyen L."/>
            <person name="Okwuonu G."/>
            <person name="Ongeri F."/>
            <person name="Osuji N."/>
            <person name="Pu L.-L."/>
            <person name="Puazo M."/>
            <person name="Quiroz J."/>
            <person name="Raj R."/>
            <person name="Rajbhandari K."/>
            <person name="Reid J.G."/>
            <person name="Santibanez J."/>
            <person name="Sexton D."/>
            <person name="Skinner E."/>
            <person name="Vee V."/>
            <person name="Weissenberger G."/>
            <person name="Wu Y."/>
            <person name="Xin Y."/>
            <person name="Han Y."/>
            <person name="Campbell C."/>
            <person name="Brown A."/>
            <person name="Sullivan B."/>
            <person name="Shelton J."/>
            <person name="Brown S."/>
            <person name="Dudchenko O."/>
            <person name="Machol I."/>
            <person name="Durand N."/>
            <person name="Shamim M."/>
            <person name="Lieberman A."/>
            <person name="Muzny D.M."/>
            <person name="Richards S."/>
            <person name="Yoder A."/>
            <person name="Worley K.C."/>
            <person name="Rogers J."/>
            <person name="Gibbs R.A."/>
        </authorList>
    </citation>
    <scope>NUCLEOTIDE SEQUENCE [LARGE SCALE GENOMIC DNA]</scope>
</reference>
<dbReference type="GeneTree" id="ENSGT01150000286916"/>
<dbReference type="EMBL" id="ABDC03029516">
    <property type="status" value="NOT_ANNOTATED_CDS"/>
    <property type="molecule type" value="Genomic_DNA"/>
</dbReference>
<accession>A0A8C5Y8X1</accession>
<sequence>MGGINMPDIKLYYKAVVIKSIWYWHKNIGIDQWNRSENPDIKPSSYSHLIFDKADKNIHWGKESLFNKWCWENWIATCRRLKQDPHLSPLTKINSCRITDLNLRYETIRILEENVGNTLLDIGLGKEFMKKNRKTITAATKINKWDMIKLKSFCTAKETVMKANRQPTEWEKIFASYTSDKELITRIYLELTKISKKKSNNLIKKWAKDLNRNFSKEDRIMANKHMKKCSTSLIIREMQIKTTMRYHLFPVRMAFIKKSQNNRCWYGCGEIGTLLHC</sequence>
<organism evidence="1 2">
    <name type="scientific">Microcebus murinus</name>
    <name type="common">Gray mouse lemur</name>
    <name type="synonym">Lemur murinus</name>
    <dbReference type="NCBI Taxonomy" id="30608"/>
    <lineage>
        <taxon>Eukaryota</taxon>
        <taxon>Metazoa</taxon>
        <taxon>Chordata</taxon>
        <taxon>Craniata</taxon>
        <taxon>Vertebrata</taxon>
        <taxon>Euteleostomi</taxon>
        <taxon>Mammalia</taxon>
        <taxon>Eutheria</taxon>
        <taxon>Euarchontoglires</taxon>
        <taxon>Primates</taxon>
        <taxon>Strepsirrhini</taxon>
        <taxon>Lemuriformes</taxon>
        <taxon>Cheirogaleidae</taxon>
        <taxon>Microcebus</taxon>
    </lineage>
</organism>
<dbReference type="PANTHER" id="PTHR19446">
    <property type="entry name" value="REVERSE TRANSCRIPTASES"/>
    <property type="match status" value="1"/>
</dbReference>
<name>A0A8C5Y8X1_MICMU</name>
<dbReference type="Ensembl" id="ENSMICT00000063032.1">
    <property type="protein sequence ID" value="ENSMICP00000047171.1"/>
    <property type="gene ID" value="ENSMICG00000042346.1"/>
</dbReference>
<dbReference type="AlphaFoldDB" id="A0A8C5Y8X1"/>